<dbReference type="InterPro" id="IPR012942">
    <property type="entry name" value="SRR1-like"/>
</dbReference>
<feature type="domain" description="SRR1-like" evidence="4">
    <location>
        <begin position="115"/>
        <end position="282"/>
    </location>
</feature>
<gene>
    <name evidence="5" type="ORF">LSAT_V11C600304880</name>
</gene>
<dbReference type="PANTHER" id="PTHR28626:SF3">
    <property type="entry name" value="SRR1-LIKE PROTEIN"/>
    <property type="match status" value="1"/>
</dbReference>
<dbReference type="InterPro" id="IPR040044">
    <property type="entry name" value="SRR1L"/>
</dbReference>
<dbReference type="AlphaFoldDB" id="A0A9R1X6H8"/>
<keyword evidence="3" id="KW-0732">Signal</keyword>
<dbReference type="GO" id="GO:0005634">
    <property type="term" value="C:nucleus"/>
    <property type="evidence" value="ECO:0000318"/>
    <property type="project" value="GO_Central"/>
</dbReference>
<feature type="chain" id="PRO_5040426920" description="SRR1-like domain-containing protein" evidence="3">
    <location>
        <begin position="18"/>
        <end position="295"/>
    </location>
</feature>
<comment type="similarity">
    <text evidence="1">Belongs to the SRR1 family.</text>
</comment>
<evidence type="ECO:0000313" key="5">
    <source>
        <dbReference type="EMBL" id="KAJ0200499.1"/>
    </source>
</evidence>
<evidence type="ECO:0000313" key="6">
    <source>
        <dbReference type="Proteomes" id="UP000235145"/>
    </source>
</evidence>
<proteinExistence type="inferred from homology"/>
<feature type="signal peptide" evidence="3">
    <location>
        <begin position="1"/>
        <end position="17"/>
    </location>
</feature>
<evidence type="ECO:0000256" key="2">
    <source>
        <dbReference type="SAM" id="MobiDB-lite"/>
    </source>
</evidence>
<evidence type="ECO:0000256" key="1">
    <source>
        <dbReference type="ARBA" id="ARBA00009856"/>
    </source>
</evidence>
<name>A0A9R1X6H8_LACSA</name>
<comment type="caution">
    <text evidence="5">The sequence shown here is derived from an EMBL/GenBank/DDBJ whole genome shotgun (WGS) entry which is preliminary data.</text>
</comment>
<reference evidence="5 6" key="1">
    <citation type="journal article" date="2017" name="Nat. Commun.">
        <title>Genome assembly with in vitro proximity ligation data and whole-genome triplication in lettuce.</title>
        <authorList>
            <person name="Reyes-Chin-Wo S."/>
            <person name="Wang Z."/>
            <person name="Yang X."/>
            <person name="Kozik A."/>
            <person name="Arikit S."/>
            <person name="Song C."/>
            <person name="Xia L."/>
            <person name="Froenicke L."/>
            <person name="Lavelle D.O."/>
            <person name="Truco M.J."/>
            <person name="Xia R."/>
            <person name="Zhu S."/>
            <person name="Xu C."/>
            <person name="Xu H."/>
            <person name="Xu X."/>
            <person name="Cox K."/>
            <person name="Korf I."/>
            <person name="Meyers B.C."/>
            <person name="Michelmore R.W."/>
        </authorList>
    </citation>
    <scope>NUCLEOTIDE SEQUENCE [LARGE SCALE GENOMIC DNA]</scope>
    <source>
        <strain evidence="6">cv. Salinas</strain>
        <tissue evidence="5">Seedlings</tissue>
    </source>
</reference>
<dbReference type="GO" id="GO:0005737">
    <property type="term" value="C:cytoplasm"/>
    <property type="evidence" value="ECO:0000318"/>
    <property type="project" value="GO_Central"/>
</dbReference>
<feature type="region of interest" description="Disordered" evidence="2">
    <location>
        <begin position="45"/>
        <end position="64"/>
    </location>
</feature>
<dbReference type="EMBL" id="NBSK02000006">
    <property type="protein sequence ID" value="KAJ0200499.1"/>
    <property type="molecule type" value="Genomic_DNA"/>
</dbReference>
<evidence type="ECO:0000256" key="3">
    <source>
        <dbReference type="SAM" id="SignalP"/>
    </source>
</evidence>
<organism evidence="5 6">
    <name type="scientific">Lactuca sativa</name>
    <name type="common">Garden lettuce</name>
    <dbReference type="NCBI Taxonomy" id="4236"/>
    <lineage>
        <taxon>Eukaryota</taxon>
        <taxon>Viridiplantae</taxon>
        <taxon>Streptophyta</taxon>
        <taxon>Embryophyta</taxon>
        <taxon>Tracheophyta</taxon>
        <taxon>Spermatophyta</taxon>
        <taxon>Magnoliopsida</taxon>
        <taxon>eudicotyledons</taxon>
        <taxon>Gunneridae</taxon>
        <taxon>Pentapetalae</taxon>
        <taxon>asterids</taxon>
        <taxon>campanulids</taxon>
        <taxon>Asterales</taxon>
        <taxon>Asteraceae</taxon>
        <taxon>Cichorioideae</taxon>
        <taxon>Cichorieae</taxon>
        <taxon>Lactucinae</taxon>
        <taxon>Lactuca</taxon>
    </lineage>
</organism>
<keyword evidence="6" id="KW-1185">Reference proteome</keyword>
<dbReference type="Proteomes" id="UP000235145">
    <property type="component" value="Unassembled WGS sequence"/>
</dbReference>
<sequence length="295" mass="34707">MCKNYFLVFLITMAASAETLKCEHHKTAEDDDWTIVLRKRTNPKRKFPKLKPSKQQQEQQQTQWAPTDIETTLEKELHLMNKMKISIEKLEKSQFFNAFLDQIHTPEASQHFLKLTQSQSKVKMVIYGIGSIESFESPRLQLSLAILMKRKLDWIGEMEVFDPIISLTESKVMVELGCRVLLVNEHGRREAVDPILFFMPHCEVELYDNLLKTNWRHDLLNKIILLGNSFEKYEHHRLVSKNQALDESRKHLLAIQEFTKEFEIKTLSDDYFRAFHGSSWHFFSVDCDTDLQLTC</sequence>
<evidence type="ECO:0000259" key="4">
    <source>
        <dbReference type="Pfam" id="PF07985"/>
    </source>
</evidence>
<dbReference type="PANTHER" id="PTHR28626">
    <property type="entry name" value="SRR1-LIKE PROTEIN"/>
    <property type="match status" value="1"/>
</dbReference>
<dbReference type="Pfam" id="PF07985">
    <property type="entry name" value="SRR1"/>
    <property type="match status" value="1"/>
</dbReference>
<accession>A0A9R1X6H8</accession>
<protein>
    <recommendedName>
        <fullName evidence="4">SRR1-like domain-containing protein</fullName>
    </recommendedName>
</protein>